<accession>A0ABU6WM81</accession>
<sequence>MVVEDSKGQRIHLQLPKRLSKKWRVHLKEFQMYKITNVIVLDPRMRNKLKTIPCPCVYIVGEGEIIQLMIGNTYFKSSRVGLARFL</sequence>
<keyword evidence="2" id="KW-1185">Reference proteome</keyword>
<gene>
    <name evidence="1" type="ORF">PIB30_072018</name>
</gene>
<proteinExistence type="predicted"/>
<evidence type="ECO:0000313" key="1">
    <source>
        <dbReference type="EMBL" id="MED6186979.1"/>
    </source>
</evidence>
<reference evidence="1 2" key="1">
    <citation type="journal article" date="2023" name="Plants (Basel)">
        <title>Bridging the Gap: Combining Genomics and Transcriptomics Approaches to Understand Stylosanthes scabra, an Orphan Legume from the Brazilian Caatinga.</title>
        <authorList>
            <person name="Ferreira-Neto J.R.C."/>
            <person name="da Silva M.D."/>
            <person name="Binneck E."/>
            <person name="de Melo N.F."/>
            <person name="da Silva R.H."/>
            <person name="de Melo A.L.T.M."/>
            <person name="Pandolfi V."/>
            <person name="Bustamante F.O."/>
            <person name="Brasileiro-Vidal A.C."/>
            <person name="Benko-Iseppon A.M."/>
        </authorList>
    </citation>
    <scope>NUCLEOTIDE SEQUENCE [LARGE SCALE GENOMIC DNA]</scope>
    <source>
        <tissue evidence="1">Leaves</tissue>
    </source>
</reference>
<dbReference type="Proteomes" id="UP001341840">
    <property type="component" value="Unassembled WGS sequence"/>
</dbReference>
<name>A0ABU6WM81_9FABA</name>
<evidence type="ECO:0000313" key="2">
    <source>
        <dbReference type="Proteomes" id="UP001341840"/>
    </source>
</evidence>
<dbReference type="EMBL" id="JASCZI010182086">
    <property type="protein sequence ID" value="MED6186979.1"/>
    <property type="molecule type" value="Genomic_DNA"/>
</dbReference>
<protein>
    <submittedName>
        <fullName evidence="1">Uncharacterized protein</fullName>
    </submittedName>
</protein>
<organism evidence="1 2">
    <name type="scientific">Stylosanthes scabra</name>
    <dbReference type="NCBI Taxonomy" id="79078"/>
    <lineage>
        <taxon>Eukaryota</taxon>
        <taxon>Viridiplantae</taxon>
        <taxon>Streptophyta</taxon>
        <taxon>Embryophyta</taxon>
        <taxon>Tracheophyta</taxon>
        <taxon>Spermatophyta</taxon>
        <taxon>Magnoliopsida</taxon>
        <taxon>eudicotyledons</taxon>
        <taxon>Gunneridae</taxon>
        <taxon>Pentapetalae</taxon>
        <taxon>rosids</taxon>
        <taxon>fabids</taxon>
        <taxon>Fabales</taxon>
        <taxon>Fabaceae</taxon>
        <taxon>Papilionoideae</taxon>
        <taxon>50 kb inversion clade</taxon>
        <taxon>dalbergioids sensu lato</taxon>
        <taxon>Dalbergieae</taxon>
        <taxon>Pterocarpus clade</taxon>
        <taxon>Stylosanthes</taxon>
    </lineage>
</organism>
<comment type="caution">
    <text evidence="1">The sequence shown here is derived from an EMBL/GenBank/DDBJ whole genome shotgun (WGS) entry which is preliminary data.</text>
</comment>